<dbReference type="OMA" id="NCEAFDA"/>
<feature type="domain" description="Asparaginase/glutaminase C-terminal" evidence="8">
    <location>
        <begin position="398"/>
        <end position="499"/>
    </location>
</feature>
<dbReference type="FunFam" id="3.40.50.1170:FF:000001">
    <property type="entry name" value="L-asparaginase 2"/>
    <property type="match status" value="1"/>
</dbReference>
<dbReference type="InterPro" id="IPR027474">
    <property type="entry name" value="L-asparaginase_N"/>
</dbReference>
<feature type="active site" evidence="6">
    <location>
        <position position="266"/>
    </location>
</feature>
<dbReference type="AlphaFoldDB" id="A0A7J6UMT8"/>
<dbReference type="SMART" id="SM00870">
    <property type="entry name" value="Asparaginase"/>
    <property type="match status" value="1"/>
</dbReference>
<evidence type="ECO:0000256" key="3">
    <source>
        <dbReference type="ARBA" id="ARBA00049366"/>
    </source>
</evidence>
<evidence type="ECO:0000259" key="7">
    <source>
        <dbReference type="Pfam" id="PF00710"/>
    </source>
</evidence>
<feature type="domain" description="L-asparaginase N-terminal" evidence="7">
    <location>
        <begin position="179"/>
        <end position="365"/>
    </location>
</feature>
<sequence length="527" mass="57598">APNPLVRLFYELLCRKCNHKNFENDVDEDLELELREIRIWDIEAPPQNARDFKTVSARRLIVVFARLGISQDKRLYISLSITVLSSSLKTSSLMRLGTAALSIAGLLSYVSAEFCQQLCDFYPACRFSKHSSYTKDNGVCAGFYHKDKGFCFQPTEGRACDDTTLRPVFAPNVRHQPGKVLIIYTGGTIGMQPFANGTLHPVPGYLTRQIHSLPELQATGMPTVSVVEWENLIDSSDMSPEGWAAMAKAVEDNYDDYDGFVILHGTDTMSYTSSALSFMFSNLAKSVIITGSILPFDEPHSDARRNIIVSVLLAGLYNVPEVSIFFGTHLLRGSRSVKVDSGAIEAFESPKFPALASMNVGVNFLDTSLPAPTGPFEVQKEMESSLLVMRMSPGFANLESLALSDVKGVVLLLYGTGNAPSNQPHFTNWLLKLKEQGIPVIAVSQVVRGTVALADYAAGAQLLSLGLISAGDMTAEAAIAKLSYLLARGYTQEEIANTFGKSLRGELTENNIAADDPFRDLSFDVSE</sequence>
<protein>
    <recommendedName>
        <fullName evidence="2">asparaginase</fullName>
        <ecNumber evidence="2">3.5.1.1</ecNumber>
    </recommendedName>
</protein>
<comment type="similarity">
    <text evidence="1">Belongs to the asparaginase 1 family.</text>
</comment>
<comment type="catalytic activity">
    <reaction evidence="3">
        <text>L-asparagine + H2O = L-aspartate + NH4(+)</text>
        <dbReference type="Rhea" id="RHEA:21016"/>
        <dbReference type="ChEBI" id="CHEBI:15377"/>
        <dbReference type="ChEBI" id="CHEBI:28938"/>
        <dbReference type="ChEBI" id="CHEBI:29991"/>
        <dbReference type="ChEBI" id="CHEBI:58048"/>
        <dbReference type="EC" id="3.5.1.1"/>
    </reaction>
</comment>
<name>A0A7J6UMT8_PEROL</name>
<dbReference type="InterPro" id="IPR040919">
    <property type="entry name" value="Asparaginase_C"/>
</dbReference>
<dbReference type="SFLD" id="SFLDS00057">
    <property type="entry name" value="Glutaminase/Asparaginase"/>
    <property type="match status" value="1"/>
</dbReference>
<evidence type="ECO:0000313" key="9">
    <source>
        <dbReference type="EMBL" id="KAF4758517.1"/>
    </source>
</evidence>
<dbReference type="PRINTS" id="PR00139">
    <property type="entry name" value="ASNGLNASE"/>
</dbReference>
<dbReference type="SUPFAM" id="SSF53774">
    <property type="entry name" value="Glutaminase/Asparaginase"/>
    <property type="match status" value="1"/>
</dbReference>
<dbReference type="InterPro" id="IPR027475">
    <property type="entry name" value="Asparaginase/glutaminase_AS2"/>
</dbReference>
<feature type="non-terminal residue" evidence="9">
    <location>
        <position position="527"/>
    </location>
</feature>
<dbReference type="PROSITE" id="PS51732">
    <property type="entry name" value="ASN_GLN_ASE_3"/>
    <property type="match status" value="1"/>
</dbReference>
<evidence type="ECO:0000313" key="10">
    <source>
        <dbReference type="Proteomes" id="UP000553632"/>
    </source>
</evidence>
<dbReference type="InterPro" id="IPR006034">
    <property type="entry name" value="Asparaginase/glutaminase-like"/>
</dbReference>
<dbReference type="GO" id="GO:0004067">
    <property type="term" value="F:asparaginase activity"/>
    <property type="evidence" value="ECO:0007669"/>
    <property type="project" value="UniProtKB-UniRule"/>
</dbReference>
<dbReference type="Gene3D" id="3.40.50.1170">
    <property type="entry name" value="L-asparaginase, N-terminal domain"/>
    <property type="match status" value="1"/>
</dbReference>
<dbReference type="EC" id="3.5.1.1" evidence="2"/>
<evidence type="ECO:0000256" key="6">
    <source>
        <dbReference type="PROSITE-ProRule" id="PRU10100"/>
    </source>
</evidence>
<evidence type="ECO:0000256" key="4">
    <source>
        <dbReference type="PIRSR" id="PIRSR001220-1"/>
    </source>
</evidence>
<comment type="caution">
    <text evidence="9">The sequence shown here is derived from an EMBL/GenBank/DDBJ whole genome shotgun (WGS) entry which is preliminary data.</text>
</comment>
<proteinExistence type="inferred from homology"/>
<dbReference type="PANTHER" id="PTHR11707:SF28">
    <property type="entry name" value="60 KDA LYSOPHOSPHOLIPASE"/>
    <property type="match status" value="1"/>
</dbReference>
<dbReference type="Pfam" id="PF00710">
    <property type="entry name" value="Asparaginase"/>
    <property type="match status" value="1"/>
</dbReference>
<dbReference type="Pfam" id="PF17763">
    <property type="entry name" value="Asparaginase_C"/>
    <property type="match status" value="1"/>
</dbReference>
<dbReference type="PIRSF" id="PIRSF001220">
    <property type="entry name" value="L-ASNase_gatD"/>
    <property type="match status" value="1"/>
</dbReference>
<keyword evidence="10" id="KW-1185">Reference proteome</keyword>
<reference evidence="9 10" key="1">
    <citation type="submission" date="2020-04" db="EMBL/GenBank/DDBJ databases">
        <title>Perkinsus olseni comparative genomics.</title>
        <authorList>
            <person name="Bogema D.R."/>
        </authorList>
    </citation>
    <scope>NUCLEOTIDE SEQUENCE [LARGE SCALE GENOMIC DNA]</scope>
    <source>
        <strain evidence="9 10">ATCC PRA-207</strain>
    </source>
</reference>
<dbReference type="PANTHER" id="PTHR11707">
    <property type="entry name" value="L-ASPARAGINASE"/>
    <property type="match status" value="1"/>
</dbReference>
<evidence type="ECO:0000256" key="1">
    <source>
        <dbReference type="ARBA" id="ARBA00010518"/>
    </source>
</evidence>
<dbReference type="InterPro" id="IPR037152">
    <property type="entry name" value="L-asparaginase_N_sf"/>
</dbReference>
<dbReference type="Proteomes" id="UP000553632">
    <property type="component" value="Unassembled WGS sequence"/>
</dbReference>
<dbReference type="PROSITE" id="PS00917">
    <property type="entry name" value="ASN_GLN_ASE_2"/>
    <property type="match status" value="1"/>
</dbReference>
<dbReference type="Gene3D" id="3.40.50.40">
    <property type="match status" value="1"/>
</dbReference>
<dbReference type="InterPro" id="IPR041725">
    <property type="entry name" value="L-asparaginase_I"/>
</dbReference>
<evidence type="ECO:0000256" key="5">
    <source>
        <dbReference type="PIRSR" id="PIRSR001220-2"/>
    </source>
</evidence>
<dbReference type="PIRSF" id="PIRSF500176">
    <property type="entry name" value="L_ASNase"/>
    <property type="match status" value="1"/>
</dbReference>
<accession>A0A7J6UMT8</accession>
<evidence type="ECO:0000256" key="2">
    <source>
        <dbReference type="ARBA" id="ARBA00012920"/>
    </source>
</evidence>
<organism evidence="9 10">
    <name type="scientific">Perkinsus olseni</name>
    <name type="common">Perkinsus atlanticus</name>
    <dbReference type="NCBI Taxonomy" id="32597"/>
    <lineage>
        <taxon>Eukaryota</taxon>
        <taxon>Sar</taxon>
        <taxon>Alveolata</taxon>
        <taxon>Perkinsozoa</taxon>
        <taxon>Perkinsea</taxon>
        <taxon>Perkinsida</taxon>
        <taxon>Perkinsidae</taxon>
        <taxon>Perkinsus</taxon>
    </lineage>
</organism>
<dbReference type="EMBL" id="JABANO010001334">
    <property type="protein sequence ID" value="KAF4758517.1"/>
    <property type="molecule type" value="Genomic_DNA"/>
</dbReference>
<dbReference type="InterPro" id="IPR036152">
    <property type="entry name" value="Asp/glu_Ase-like_sf"/>
</dbReference>
<dbReference type="GO" id="GO:0009066">
    <property type="term" value="P:aspartate family amino acid metabolic process"/>
    <property type="evidence" value="ECO:0007669"/>
    <property type="project" value="UniProtKB-ARBA"/>
</dbReference>
<evidence type="ECO:0000259" key="8">
    <source>
        <dbReference type="Pfam" id="PF17763"/>
    </source>
</evidence>
<feature type="active site" description="O-isoaspartyl threonine intermediate" evidence="4">
    <location>
        <position position="188"/>
    </location>
</feature>
<dbReference type="InterPro" id="IPR027473">
    <property type="entry name" value="L-asparaginase_C"/>
</dbReference>
<feature type="binding site" evidence="5">
    <location>
        <begin position="266"/>
        <end position="267"/>
    </location>
    <ligand>
        <name>substrate</name>
    </ligand>
</feature>
<dbReference type="CDD" id="cd08963">
    <property type="entry name" value="L-asparaginase_I"/>
    <property type="match status" value="1"/>
</dbReference>
<feature type="binding site" evidence="5">
    <location>
        <position position="235"/>
    </location>
    <ligand>
        <name>substrate</name>
    </ligand>
</feature>
<gene>
    <name evidence="9" type="ORF">FOZ63_009268</name>
</gene>